<dbReference type="GeneID" id="66073925"/>
<reference evidence="2" key="1">
    <citation type="journal article" date="2021" name="Genome Biol. Evol.">
        <title>The assembled and annotated genome of the fairy-ring fungus Marasmius oreades.</title>
        <authorList>
            <person name="Hiltunen M."/>
            <person name="Ament-Velasquez S.L."/>
            <person name="Johannesson H."/>
        </authorList>
    </citation>
    <scope>NUCLEOTIDE SEQUENCE</scope>
    <source>
        <strain evidence="2">03SP1</strain>
    </source>
</reference>
<dbReference type="Proteomes" id="UP001049176">
    <property type="component" value="Chromosome 2"/>
</dbReference>
<dbReference type="InterPro" id="IPR018170">
    <property type="entry name" value="Aldo/ket_reductase_CS"/>
</dbReference>
<dbReference type="InterPro" id="IPR023210">
    <property type="entry name" value="NADP_OxRdtase_dom"/>
</dbReference>
<protein>
    <recommendedName>
        <fullName evidence="1">NADP-dependent oxidoreductase domain-containing protein</fullName>
    </recommendedName>
</protein>
<proteinExistence type="predicted"/>
<dbReference type="Pfam" id="PF00248">
    <property type="entry name" value="Aldo_ket_red"/>
    <property type="match status" value="1"/>
</dbReference>
<dbReference type="AlphaFoldDB" id="A0A9P7UZH1"/>
<dbReference type="PRINTS" id="PR00069">
    <property type="entry name" value="ALDKETRDTASE"/>
</dbReference>
<accession>A0A9P7UZH1</accession>
<dbReference type="PROSITE" id="PS00062">
    <property type="entry name" value="ALDOKETO_REDUCTASE_2"/>
    <property type="match status" value="1"/>
</dbReference>
<sequence>MHWPQAFTTEGKVLTPDESPTFVETWSVMEKLVESGKTKSIGVSNFSVKTLEILLRHAKLIPVANQVELHPCLPQHALLKYCISRGILLTAYSPLGKYKIASDPDIVAIADRMTIEYGEVSPAQVMLSWGVQRGTAVIPRTLHEERMKQNMRLLTLSDEDMHVLDGLHLKPGMHRSVCGFHSSDLGGSCFGWTYDMLGWDMVEGGIMRDLTD</sequence>
<dbReference type="PANTHER" id="PTHR11732">
    <property type="entry name" value="ALDO/KETO REDUCTASE"/>
    <property type="match status" value="1"/>
</dbReference>
<organism evidence="2 3">
    <name type="scientific">Marasmius oreades</name>
    <name type="common">fairy-ring Marasmius</name>
    <dbReference type="NCBI Taxonomy" id="181124"/>
    <lineage>
        <taxon>Eukaryota</taxon>
        <taxon>Fungi</taxon>
        <taxon>Dikarya</taxon>
        <taxon>Basidiomycota</taxon>
        <taxon>Agaricomycotina</taxon>
        <taxon>Agaricomycetes</taxon>
        <taxon>Agaricomycetidae</taxon>
        <taxon>Agaricales</taxon>
        <taxon>Marasmiineae</taxon>
        <taxon>Marasmiaceae</taxon>
        <taxon>Marasmius</taxon>
    </lineage>
</organism>
<dbReference type="InterPro" id="IPR020471">
    <property type="entry name" value="AKR"/>
</dbReference>
<gene>
    <name evidence="2" type="ORF">E1B28_004849</name>
</gene>
<dbReference type="GO" id="GO:0016491">
    <property type="term" value="F:oxidoreductase activity"/>
    <property type="evidence" value="ECO:0007669"/>
    <property type="project" value="InterPro"/>
</dbReference>
<name>A0A9P7UZH1_9AGAR</name>
<evidence type="ECO:0000313" key="2">
    <source>
        <dbReference type="EMBL" id="KAG7097507.1"/>
    </source>
</evidence>
<feature type="domain" description="NADP-dependent oxidoreductase" evidence="1">
    <location>
        <begin position="2"/>
        <end position="166"/>
    </location>
</feature>
<dbReference type="SUPFAM" id="SSF51430">
    <property type="entry name" value="NAD(P)-linked oxidoreductase"/>
    <property type="match status" value="1"/>
</dbReference>
<dbReference type="EMBL" id="CM032182">
    <property type="protein sequence ID" value="KAG7097507.1"/>
    <property type="molecule type" value="Genomic_DNA"/>
</dbReference>
<dbReference type="OrthoDB" id="5945798at2759"/>
<evidence type="ECO:0000313" key="3">
    <source>
        <dbReference type="Proteomes" id="UP001049176"/>
    </source>
</evidence>
<dbReference type="KEGG" id="more:E1B28_004849"/>
<evidence type="ECO:0000259" key="1">
    <source>
        <dbReference type="Pfam" id="PF00248"/>
    </source>
</evidence>
<comment type="caution">
    <text evidence="2">The sequence shown here is derived from an EMBL/GenBank/DDBJ whole genome shotgun (WGS) entry which is preliminary data.</text>
</comment>
<dbReference type="RefSeq" id="XP_043013977.1">
    <property type="nucleotide sequence ID" value="XM_043149371.1"/>
</dbReference>
<dbReference type="Gene3D" id="3.20.20.100">
    <property type="entry name" value="NADP-dependent oxidoreductase domain"/>
    <property type="match status" value="1"/>
</dbReference>
<dbReference type="CDD" id="cd19071">
    <property type="entry name" value="AKR_AKR1-5-like"/>
    <property type="match status" value="1"/>
</dbReference>
<keyword evidence="3" id="KW-1185">Reference proteome</keyword>
<dbReference type="InterPro" id="IPR036812">
    <property type="entry name" value="NAD(P)_OxRdtase_dom_sf"/>
</dbReference>